<evidence type="ECO:0000313" key="2">
    <source>
        <dbReference type="EMBL" id="MPL95568.1"/>
    </source>
</evidence>
<dbReference type="InterPro" id="IPR037171">
    <property type="entry name" value="NagB/RpiA_transferase-like"/>
</dbReference>
<reference evidence="2" key="1">
    <citation type="submission" date="2019-08" db="EMBL/GenBank/DDBJ databases">
        <authorList>
            <person name="Kucharzyk K."/>
            <person name="Murdoch R.W."/>
            <person name="Higgins S."/>
            <person name="Loffler F."/>
        </authorList>
    </citation>
    <scope>NUCLEOTIDE SEQUENCE</scope>
</reference>
<dbReference type="Pfam" id="PF02589">
    <property type="entry name" value="LUD_dom"/>
    <property type="match status" value="1"/>
</dbReference>
<dbReference type="PANTHER" id="PTHR36179:SF2">
    <property type="entry name" value="LUD DOMAIN-CONTAINING PROTEIN"/>
    <property type="match status" value="1"/>
</dbReference>
<proteinExistence type="predicted"/>
<name>A0A644VW15_9ZZZZ</name>
<accession>A0A644VW15</accession>
<gene>
    <name evidence="2" type="ORF">SDC9_41740</name>
</gene>
<dbReference type="InterPro" id="IPR003741">
    <property type="entry name" value="LUD_dom"/>
</dbReference>
<organism evidence="2">
    <name type="scientific">bioreactor metagenome</name>
    <dbReference type="NCBI Taxonomy" id="1076179"/>
    <lineage>
        <taxon>unclassified sequences</taxon>
        <taxon>metagenomes</taxon>
        <taxon>ecological metagenomes</taxon>
    </lineage>
</organism>
<dbReference type="SUPFAM" id="SSF100950">
    <property type="entry name" value="NagB/RpiA/CoA transferase-like"/>
    <property type="match status" value="1"/>
</dbReference>
<evidence type="ECO:0000259" key="1">
    <source>
        <dbReference type="Pfam" id="PF02589"/>
    </source>
</evidence>
<dbReference type="EMBL" id="VSSQ01000472">
    <property type="protein sequence ID" value="MPL95568.1"/>
    <property type="molecule type" value="Genomic_DNA"/>
</dbReference>
<feature type="domain" description="LUD" evidence="1">
    <location>
        <begin position="13"/>
        <end position="203"/>
    </location>
</feature>
<sequence>MDAHKKAIKHLQVERTIKSLAKNNIEARFISSIAEVVPTIASLMKEGESVAVGGSVTLDETGVLEYLRNGSYVFYDRYKKGISKEELDEVFLKSFSADTYLSSANALTEHGEVYCVDGRSNRVSAMLYGPKQVILVVSWDKIVPDIISAILRVKNIAAPANAKRLSTGAYCTESGKCINAGCDDKHLMALGAGACEHTICSNYVVFSHQQIQGRMKVLIVGESIGY</sequence>
<comment type="caution">
    <text evidence="2">The sequence shown here is derived from an EMBL/GenBank/DDBJ whole genome shotgun (WGS) entry which is preliminary data.</text>
</comment>
<dbReference type="AlphaFoldDB" id="A0A644VW15"/>
<protein>
    <recommendedName>
        <fullName evidence="1">LUD domain-containing protein</fullName>
    </recommendedName>
</protein>
<dbReference type="PANTHER" id="PTHR36179">
    <property type="entry name" value="LUD_DOM DOMAIN-CONTAINING PROTEIN"/>
    <property type="match status" value="1"/>
</dbReference>